<dbReference type="InterPro" id="IPR000835">
    <property type="entry name" value="HTH_MarR-typ"/>
</dbReference>
<dbReference type="Proteomes" id="UP000183974">
    <property type="component" value="Unassembled WGS sequence"/>
</dbReference>
<dbReference type="OrthoDB" id="2436196at2"/>
<dbReference type="Gene3D" id="1.10.10.10">
    <property type="entry name" value="Winged helix-like DNA-binding domain superfamily/Winged helix DNA-binding domain"/>
    <property type="match status" value="1"/>
</dbReference>
<feature type="domain" description="N-acetyltransferase" evidence="3">
    <location>
        <begin position="141"/>
        <end position="294"/>
    </location>
</feature>
<dbReference type="SUPFAM" id="SSF46785">
    <property type="entry name" value="Winged helix' DNA-binding domain"/>
    <property type="match status" value="1"/>
</dbReference>
<keyword evidence="1 4" id="KW-0808">Transferase</keyword>
<dbReference type="EMBL" id="FRBR01000001">
    <property type="protein sequence ID" value="SHL20203.1"/>
    <property type="molecule type" value="Genomic_DNA"/>
</dbReference>
<keyword evidence="5" id="KW-1185">Reference proteome</keyword>
<reference evidence="4 5" key="1">
    <citation type="submission" date="2016-11" db="EMBL/GenBank/DDBJ databases">
        <authorList>
            <person name="Jaros S."/>
            <person name="Januszkiewicz K."/>
            <person name="Wedrychowicz H."/>
        </authorList>
    </citation>
    <scope>NUCLEOTIDE SEQUENCE [LARGE SCALE GENOMIC DNA]</scope>
    <source>
        <strain evidence="4 5">DSM 29589</strain>
    </source>
</reference>
<dbReference type="SUPFAM" id="SSF55729">
    <property type="entry name" value="Acyl-CoA N-acyltransferases (Nat)"/>
    <property type="match status" value="1"/>
</dbReference>
<evidence type="ECO:0000256" key="2">
    <source>
        <dbReference type="ARBA" id="ARBA00023315"/>
    </source>
</evidence>
<dbReference type="InterPro" id="IPR050832">
    <property type="entry name" value="Bact_Acetyltransf"/>
</dbReference>
<dbReference type="AlphaFoldDB" id="A0A1M6YQ25"/>
<evidence type="ECO:0000259" key="3">
    <source>
        <dbReference type="PROSITE" id="PS51186"/>
    </source>
</evidence>
<dbReference type="InterPro" id="IPR016181">
    <property type="entry name" value="Acyl_CoA_acyltransferase"/>
</dbReference>
<dbReference type="STRING" id="337701.SAMN05444398_101971"/>
<gene>
    <name evidence="4" type="ORF">SAMN05444398_101971</name>
</gene>
<dbReference type="InterPro" id="IPR000182">
    <property type="entry name" value="GNAT_dom"/>
</dbReference>
<dbReference type="RefSeq" id="WP_073033328.1">
    <property type="nucleotide sequence ID" value="NZ_BMLR01000001.1"/>
</dbReference>
<dbReference type="InterPro" id="IPR036390">
    <property type="entry name" value="WH_DNA-bd_sf"/>
</dbReference>
<dbReference type="InterPro" id="IPR036388">
    <property type="entry name" value="WH-like_DNA-bd_sf"/>
</dbReference>
<evidence type="ECO:0000313" key="4">
    <source>
        <dbReference type="EMBL" id="SHL20203.1"/>
    </source>
</evidence>
<dbReference type="Gene3D" id="3.40.630.30">
    <property type="match status" value="1"/>
</dbReference>
<sequence>MSYDPVARIRRFNRAVTRETGVLDTSFLGRGRPLGLARVIHAIGRNGADLEAIRDTLGLEKALLSRYLKSLQDEGLVTLIRDTEDGRRRIAALTDTGLAELEAYNALSDTRANDLLDRHPHPETLLAAMDLVASALGRDRITFQLADPRSPDALYCLGEYYAELGRRFETGFDVTLSCDPEATDMLAPRGAFLLALSDGLPLGCVGLKGTDKGYAEIKRLWVAPSARGMKLARRLMDRIEATARTLGIAALRLDTNSALPEAVALYQSSGWTEIDRFNDDPYPDHFFEKTLTAAQR</sequence>
<evidence type="ECO:0000256" key="1">
    <source>
        <dbReference type="ARBA" id="ARBA00022679"/>
    </source>
</evidence>
<dbReference type="GO" id="GO:0016747">
    <property type="term" value="F:acyltransferase activity, transferring groups other than amino-acyl groups"/>
    <property type="evidence" value="ECO:0007669"/>
    <property type="project" value="InterPro"/>
</dbReference>
<evidence type="ECO:0000313" key="5">
    <source>
        <dbReference type="Proteomes" id="UP000183974"/>
    </source>
</evidence>
<proteinExistence type="predicted"/>
<name>A0A1M6YQ25_9RHOB</name>
<accession>A0A1M6YQ25</accession>
<dbReference type="PROSITE" id="PS51186">
    <property type="entry name" value="GNAT"/>
    <property type="match status" value="1"/>
</dbReference>
<keyword evidence="2" id="KW-0012">Acyltransferase</keyword>
<dbReference type="PANTHER" id="PTHR43877">
    <property type="entry name" value="AMINOALKYLPHOSPHONATE N-ACETYLTRANSFERASE-RELATED-RELATED"/>
    <property type="match status" value="1"/>
</dbReference>
<protein>
    <submittedName>
        <fullName evidence="4">Transcriptional regulator, MarR family with acetyltransferase activity</fullName>
    </submittedName>
</protein>
<dbReference type="PANTHER" id="PTHR43877:SF2">
    <property type="entry name" value="AMINOALKYLPHOSPHONATE N-ACETYLTRANSFERASE-RELATED"/>
    <property type="match status" value="1"/>
</dbReference>
<dbReference type="Pfam" id="PF12802">
    <property type="entry name" value="MarR_2"/>
    <property type="match status" value="1"/>
</dbReference>
<dbReference type="CDD" id="cd04301">
    <property type="entry name" value="NAT_SF"/>
    <property type="match status" value="1"/>
</dbReference>
<organism evidence="4 5">
    <name type="scientific">Roseovarius pacificus</name>
    <dbReference type="NCBI Taxonomy" id="337701"/>
    <lineage>
        <taxon>Bacteria</taxon>
        <taxon>Pseudomonadati</taxon>
        <taxon>Pseudomonadota</taxon>
        <taxon>Alphaproteobacteria</taxon>
        <taxon>Rhodobacterales</taxon>
        <taxon>Roseobacteraceae</taxon>
        <taxon>Roseovarius</taxon>
    </lineage>
</organism>
<dbReference type="GO" id="GO:0003700">
    <property type="term" value="F:DNA-binding transcription factor activity"/>
    <property type="evidence" value="ECO:0007669"/>
    <property type="project" value="InterPro"/>
</dbReference>
<dbReference type="Pfam" id="PF00583">
    <property type="entry name" value="Acetyltransf_1"/>
    <property type="match status" value="1"/>
</dbReference>